<dbReference type="AlphaFoldDB" id="W9VKL5"/>
<comment type="caution">
    <text evidence="2">The sequence shown here is derived from an EMBL/GenBank/DDBJ whole genome shotgun (WGS) entry which is preliminary data.</text>
</comment>
<dbReference type="STRING" id="1182543.W9VKL5"/>
<name>W9VKL5_9EURO</name>
<evidence type="ECO:0000313" key="3">
    <source>
        <dbReference type="Proteomes" id="UP000019471"/>
    </source>
</evidence>
<reference evidence="2 3" key="1">
    <citation type="submission" date="2013-03" db="EMBL/GenBank/DDBJ databases">
        <title>The Genome Sequence of Cladophialophora psammophila CBS 110553.</title>
        <authorList>
            <consortium name="The Broad Institute Genomics Platform"/>
            <person name="Cuomo C."/>
            <person name="de Hoog S."/>
            <person name="Gorbushina A."/>
            <person name="Walker B."/>
            <person name="Young S.K."/>
            <person name="Zeng Q."/>
            <person name="Gargeya S."/>
            <person name="Fitzgerald M."/>
            <person name="Haas B."/>
            <person name="Abouelleil A."/>
            <person name="Allen A.W."/>
            <person name="Alvarado L."/>
            <person name="Arachchi H.M."/>
            <person name="Berlin A.M."/>
            <person name="Chapman S.B."/>
            <person name="Gainer-Dewar J."/>
            <person name="Goldberg J."/>
            <person name="Griggs A."/>
            <person name="Gujja S."/>
            <person name="Hansen M."/>
            <person name="Howarth C."/>
            <person name="Imamovic A."/>
            <person name="Ireland A."/>
            <person name="Larimer J."/>
            <person name="McCowan C."/>
            <person name="Murphy C."/>
            <person name="Pearson M."/>
            <person name="Poon T.W."/>
            <person name="Priest M."/>
            <person name="Roberts A."/>
            <person name="Saif S."/>
            <person name="Shea T."/>
            <person name="Sisk P."/>
            <person name="Sykes S."/>
            <person name="Wortman J."/>
            <person name="Nusbaum C."/>
            <person name="Birren B."/>
        </authorList>
    </citation>
    <scope>NUCLEOTIDE SEQUENCE [LARGE SCALE GENOMIC DNA]</scope>
    <source>
        <strain evidence="2 3">CBS 110553</strain>
    </source>
</reference>
<feature type="signal peptide" evidence="1">
    <location>
        <begin position="1"/>
        <end position="23"/>
    </location>
</feature>
<dbReference type="HOGENOM" id="CLU_2120845_0_0_1"/>
<accession>W9VKL5</accession>
<keyword evidence="3" id="KW-1185">Reference proteome</keyword>
<organism evidence="2 3">
    <name type="scientific">Cladophialophora psammophila CBS 110553</name>
    <dbReference type="NCBI Taxonomy" id="1182543"/>
    <lineage>
        <taxon>Eukaryota</taxon>
        <taxon>Fungi</taxon>
        <taxon>Dikarya</taxon>
        <taxon>Ascomycota</taxon>
        <taxon>Pezizomycotina</taxon>
        <taxon>Eurotiomycetes</taxon>
        <taxon>Chaetothyriomycetidae</taxon>
        <taxon>Chaetothyriales</taxon>
        <taxon>Herpotrichiellaceae</taxon>
        <taxon>Cladophialophora</taxon>
    </lineage>
</organism>
<dbReference type="RefSeq" id="XP_007751442.1">
    <property type="nucleotide sequence ID" value="XM_007753252.1"/>
</dbReference>
<keyword evidence="1" id="KW-0732">Signal</keyword>
<feature type="chain" id="PRO_5004934052" description="Ferritin/DPS protein domain-containing protein" evidence="1">
    <location>
        <begin position="24"/>
        <end position="114"/>
    </location>
</feature>
<dbReference type="Proteomes" id="UP000019471">
    <property type="component" value="Unassembled WGS sequence"/>
</dbReference>
<dbReference type="Pfam" id="PF13668">
    <property type="entry name" value="Ferritin_2"/>
    <property type="match status" value="1"/>
</dbReference>
<dbReference type="OrthoDB" id="1001765at2759"/>
<sequence length="114" mass="12253">MYFPLSIYSFLYVSCLALRSVAAGVMLSPETADVAGGGAPSGGIATMIATNTIRELQLAFFLENLEHAFFNMSLTNLGKLGITGYPNDTIQVVEKIVAQEEVHLAILTNLLDDI</sequence>
<evidence type="ECO:0000313" key="2">
    <source>
        <dbReference type="EMBL" id="EXJ56227.1"/>
    </source>
</evidence>
<evidence type="ECO:0008006" key="4">
    <source>
        <dbReference type="Google" id="ProtNLM"/>
    </source>
</evidence>
<proteinExistence type="predicted"/>
<dbReference type="EMBL" id="AMGX01000036">
    <property type="protein sequence ID" value="EXJ56227.1"/>
    <property type="molecule type" value="Genomic_DNA"/>
</dbReference>
<dbReference type="GeneID" id="19197369"/>
<gene>
    <name evidence="2" type="ORF">A1O5_12683</name>
</gene>
<evidence type="ECO:0000256" key="1">
    <source>
        <dbReference type="SAM" id="SignalP"/>
    </source>
</evidence>
<protein>
    <recommendedName>
        <fullName evidence="4">Ferritin/DPS protein domain-containing protein</fullName>
    </recommendedName>
</protein>